<evidence type="ECO:0000256" key="1">
    <source>
        <dbReference type="SAM" id="MobiDB-lite"/>
    </source>
</evidence>
<sequence length="146" mass="15522">MTDRRPLGTGPTPTATEADTELPPAPRAQLAAERLPAAPAPGDPLPARPATDRRALGAGPHTSPRSGRLSGRMSTAAPPTHNTVPSCRHRRIRSAVPMTVEQGGVYRPMTAASLRMHHSMSVTSLFLHARPVRTSRPDVPSLTPTH</sequence>
<evidence type="ECO:0000313" key="3">
    <source>
        <dbReference type="Proteomes" id="UP000003824"/>
    </source>
</evidence>
<evidence type="ECO:0000313" key="2">
    <source>
        <dbReference type="EMBL" id="EFE72285.2"/>
    </source>
</evidence>
<gene>
    <name evidence="2" type="ORF">SSFG_07520</name>
</gene>
<dbReference type="Proteomes" id="UP000003824">
    <property type="component" value="Unassembled WGS sequence"/>
</dbReference>
<reference evidence="3" key="1">
    <citation type="submission" date="2008-12" db="EMBL/GenBank/DDBJ databases">
        <title>Annotation of Streptomyces ghanaensis ATCC 14672.</title>
        <authorList>
            <consortium name="The Broad Institute Genome Sequencing Platform"/>
            <consortium name="Broad Institute Microbial Sequencing Center"/>
            <person name="Fischbach M."/>
            <person name="Ward D."/>
            <person name="Young S."/>
            <person name="Kodira C.D."/>
            <person name="Zeng Q."/>
            <person name="Koehrsen M."/>
            <person name="Godfrey P."/>
            <person name="Alvarado L."/>
            <person name="Berlin A.M."/>
            <person name="Borenstein D."/>
            <person name="Chen Z."/>
            <person name="Engels R."/>
            <person name="Freedman E."/>
            <person name="Gellesch M."/>
            <person name="Goldberg J."/>
            <person name="Griggs A."/>
            <person name="Gujja S."/>
            <person name="Heiman D.I."/>
            <person name="Hepburn T.A."/>
            <person name="Howarth C."/>
            <person name="Jen D."/>
            <person name="Larson L."/>
            <person name="Lewis B."/>
            <person name="Mehta T."/>
            <person name="Park D."/>
            <person name="Pearson M."/>
            <person name="Roberts A."/>
            <person name="Saif S."/>
            <person name="Shea T.D."/>
            <person name="Shenoy N."/>
            <person name="Sisk P."/>
            <person name="Stolte C."/>
            <person name="Sykes S.N."/>
            <person name="Walk T."/>
            <person name="White J."/>
            <person name="Yandava C."/>
            <person name="Straight P."/>
            <person name="Clardy J."/>
            <person name="Hung D."/>
            <person name="Kolter R."/>
            <person name="Mekalanos J."/>
            <person name="Walker S."/>
            <person name="Walsh C.T."/>
            <person name="Wieland B.L.C."/>
            <person name="Ilzarbe M."/>
            <person name="Galagan J."/>
            <person name="Nusbaum C."/>
            <person name="Birren B."/>
        </authorList>
    </citation>
    <scope>NUCLEOTIDE SEQUENCE [LARGE SCALE GENOMIC DNA]</scope>
    <source>
        <strain evidence="3">ATCC 14672 / DSM 40746 / JCM 4963 / KCTC 9882 / NRRL B-12104 / FH 1290</strain>
    </source>
</reference>
<name>D5ZP04_STRV1</name>
<feature type="compositionally biased region" description="Low complexity" evidence="1">
    <location>
        <begin position="27"/>
        <end position="37"/>
    </location>
</feature>
<accession>D5ZP04</accession>
<organism evidence="2 3">
    <name type="scientific">Streptomyces viridosporus (strain ATCC 14672 / DSM 40746 / JCM 4963 / KCTC 9882 / NRRL B-12104 / FH 1290)</name>
    <name type="common">Streptomyces ghanaensis</name>
    <dbReference type="NCBI Taxonomy" id="566461"/>
    <lineage>
        <taxon>Bacteria</taxon>
        <taxon>Bacillati</taxon>
        <taxon>Actinomycetota</taxon>
        <taxon>Actinomycetes</taxon>
        <taxon>Kitasatosporales</taxon>
        <taxon>Streptomycetaceae</taxon>
        <taxon>Streptomyces</taxon>
    </lineage>
</organism>
<dbReference type="EMBL" id="DS999641">
    <property type="protein sequence ID" value="EFE72285.2"/>
    <property type="molecule type" value="Genomic_DNA"/>
</dbReference>
<feature type="region of interest" description="Disordered" evidence="1">
    <location>
        <begin position="1"/>
        <end position="99"/>
    </location>
</feature>
<feature type="compositionally biased region" description="Pro residues" evidence="1">
    <location>
        <begin position="38"/>
        <end position="47"/>
    </location>
</feature>
<dbReference type="AlphaFoldDB" id="D5ZP04"/>
<protein>
    <submittedName>
        <fullName evidence="2">Predicted protein</fullName>
    </submittedName>
</protein>
<proteinExistence type="predicted"/>